<keyword evidence="2" id="KW-1185">Reference proteome</keyword>
<evidence type="ECO:0000313" key="1">
    <source>
        <dbReference type="EMBL" id="NHO33564.1"/>
    </source>
</evidence>
<proteinExistence type="predicted"/>
<gene>
    <name evidence="1" type="ORF">GOB84_13550</name>
</gene>
<dbReference type="RefSeq" id="WP_173578076.1">
    <property type="nucleotide sequence ID" value="NZ_WOSW01000031.1"/>
</dbReference>
<comment type="caution">
    <text evidence="1">The sequence shown here is derived from an EMBL/GenBank/DDBJ whole genome shotgun (WGS) entry which is preliminary data.</text>
</comment>
<sequence>MLISLTSSLPCSTRARLSVPPGLSAIREIGRSIAVCERALSSSVVREAAEHVASGPAVILARGTAEDVRRLITPEMTENSEALLSDAAGLVSLYQRLTGLDAVRFRLERVMGDSCRRFHIDNVGLRLLCAYIGPGVQWTSDKGETIQEAATGSVVLLKGRRWPGWSEESAVLHRSPPLSALPVEQRVRLLLTIDEPDACGMSADQPLVVTV</sequence>
<evidence type="ECO:0000313" key="2">
    <source>
        <dbReference type="Proteomes" id="UP000615326"/>
    </source>
</evidence>
<accession>A0ABX0KAW1</accession>
<dbReference type="EMBL" id="WOSW01000031">
    <property type="protein sequence ID" value="NHO33564.1"/>
    <property type="molecule type" value="Genomic_DNA"/>
</dbReference>
<reference evidence="1 2" key="1">
    <citation type="journal article" date="2020" name="Int. J. Syst. Evol. Microbiol.">
        <title>Novel acetic acid bacteria from cider fermentations: Acetobacter conturbans sp. nov. and Acetobacter fallax sp. nov.</title>
        <authorList>
            <person name="Sombolestani A.S."/>
            <person name="Cleenwerck I."/>
            <person name="Cnockaert M."/>
            <person name="Borremans W."/>
            <person name="Wieme A.D."/>
            <person name="De Vuyst L."/>
            <person name="Vandamme P."/>
        </authorList>
    </citation>
    <scope>NUCLEOTIDE SEQUENCE [LARGE SCALE GENOMIC DNA]</scope>
    <source>
        <strain evidence="1 2">LMG 1637</strain>
    </source>
</reference>
<dbReference type="Proteomes" id="UP000615326">
    <property type="component" value="Unassembled WGS sequence"/>
</dbReference>
<protein>
    <submittedName>
        <fullName evidence="1">DUF1826 domain-containing protein</fullName>
    </submittedName>
</protein>
<name>A0ABX0KAW1_9PROT</name>
<organism evidence="1 2">
    <name type="scientific">Acetobacter fallax</name>
    <dbReference type="NCBI Taxonomy" id="1737473"/>
    <lineage>
        <taxon>Bacteria</taxon>
        <taxon>Pseudomonadati</taxon>
        <taxon>Pseudomonadota</taxon>
        <taxon>Alphaproteobacteria</taxon>
        <taxon>Acetobacterales</taxon>
        <taxon>Acetobacteraceae</taxon>
        <taxon>Acetobacter</taxon>
    </lineage>
</organism>
<dbReference type="Pfam" id="PF08856">
    <property type="entry name" value="DUF1826"/>
    <property type="match status" value="1"/>
</dbReference>
<dbReference type="InterPro" id="IPR014955">
    <property type="entry name" value="DUF1826"/>
</dbReference>